<reference evidence="1 2" key="1">
    <citation type="submission" date="2021-03" db="EMBL/GenBank/DDBJ databases">
        <title>Genomic Encyclopedia of Type Strains, Phase IV (KMG-IV): sequencing the most valuable type-strain genomes for metagenomic binning, comparative biology and taxonomic classification.</title>
        <authorList>
            <person name="Goeker M."/>
        </authorList>
    </citation>
    <scope>NUCLEOTIDE SEQUENCE [LARGE SCALE GENOMIC DNA]</scope>
    <source>
        <strain evidence="1 2">DSM 28783</strain>
    </source>
</reference>
<dbReference type="Proteomes" id="UP001519307">
    <property type="component" value="Unassembled WGS sequence"/>
</dbReference>
<dbReference type="RefSeq" id="WP_281063542.1">
    <property type="nucleotide sequence ID" value="NZ_JAGGLM010000013.1"/>
</dbReference>
<evidence type="ECO:0000313" key="1">
    <source>
        <dbReference type="EMBL" id="MBP2033360.1"/>
    </source>
</evidence>
<evidence type="ECO:0000313" key="2">
    <source>
        <dbReference type="Proteomes" id="UP001519307"/>
    </source>
</evidence>
<protein>
    <submittedName>
        <fullName evidence="1">Light-regulated signal transduction histidine kinase (Bacteriophytochrome)</fullName>
    </submittedName>
</protein>
<name>A0ABS4KTI0_9CLOT</name>
<keyword evidence="1" id="KW-0808">Transferase</keyword>
<sequence length="41" mass="4502">MLYTDSVGVSLALSKFIIEVNGGMIDVKSNIGDEVLERKLF</sequence>
<organism evidence="1 2">
    <name type="scientific">Clostridium algifaecis</name>
    <dbReference type="NCBI Taxonomy" id="1472040"/>
    <lineage>
        <taxon>Bacteria</taxon>
        <taxon>Bacillati</taxon>
        <taxon>Bacillota</taxon>
        <taxon>Clostridia</taxon>
        <taxon>Eubacteriales</taxon>
        <taxon>Clostridiaceae</taxon>
        <taxon>Clostridium</taxon>
    </lineage>
</organism>
<dbReference type="EMBL" id="JAGGLM010000013">
    <property type="protein sequence ID" value="MBP2033360.1"/>
    <property type="molecule type" value="Genomic_DNA"/>
</dbReference>
<proteinExistence type="predicted"/>
<accession>A0ABS4KTI0</accession>
<dbReference type="GO" id="GO:0016301">
    <property type="term" value="F:kinase activity"/>
    <property type="evidence" value="ECO:0007669"/>
    <property type="project" value="UniProtKB-KW"/>
</dbReference>
<keyword evidence="1" id="KW-0418">Kinase</keyword>
<gene>
    <name evidence="1" type="ORF">J2Z42_002063</name>
</gene>
<comment type="caution">
    <text evidence="1">The sequence shown here is derived from an EMBL/GenBank/DDBJ whole genome shotgun (WGS) entry which is preliminary data.</text>
</comment>
<keyword evidence="2" id="KW-1185">Reference proteome</keyword>